<dbReference type="FunFam" id="1.10.10.60:FF:000110">
    <property type="entry name" value="Transcriptional adapter"/>
    <property type="match status" value="1"/>
</dbReference>
<reference evidence="9" key="2">
    <citation type="journal article" date="2021" name="Genome Biol. Evol.">
        <title>Developing a high-quality reference genome for a parasitic bivalve with doubly uniparental inheritance (Bivalvia: Unionida).</title>
        <authorList>
            <person name="Smith C.H."/>
        </authorList>
    </citation>
    <scope>NUCLEOTIDE SEQUENCE</scope>
    <source>
        <strain evidence="9">CHS0354</strain>
        <tissue evidence="9">Mantle</tissue>
    </source>
</reference>
<keyword evidence="4" id="KW-0805">Transcription regulation</keyword>
<evidence type="ECO:0000256" key="1">
    <source>
        <dbReference type="ARBA" id="ARBA00022723"/>
    </source>
</evidence>
<feature type="compositionally biased region" description="Basic residues" evidence="5">
    <location>
        <begin position="299"/>
        <end position="309"/>
    </location>
</feature>
<reference evidence="9" key="1">
    <citation type="journal article" date="2021" name="Genome Biol. Evol.">
        <title>A High-Quality Reference Genome for a Parasitic Bivalve with Doubly Uniparental Inheritance (Bivalvia: Unionida).</title>
        <authorList>
            <person name="Smith C.H."/>
        </authorList>
    </citation>
    <scope>NUCLEOTIDE SEQUENCE</scope>
    <source>
        <strain evidence="9">CHS0354</strain>
    </source>
</reference>
<dbReference type="GO" id="GO:0006338">
    <property type="term" value="P:chromatin remodeling"/>
    <property type="evidence" value="ECO:0007669"/>
    <property type="project" value="TreeGrafter"/>
</dbReference>
<evidence type="ECO:0000256" key="5">
    <source>
        <dbReference type="SAM" id="MobiDB-lite"/>
    </source>
</evidence>
<gene>
    <name evidence="9" type="ORF">CHS0354_038924</name>
</gene>
<dbReference type="InterPro" id="IPR000433">
    <property type="entry name" value="Znf_ZZ"/>
</dbReference>
<evidence type="ECO:0000259" key="6">
    <source>
        <dbReference type="PROSITE" id="PS50090"/>
    </source>
</evidence>
<dbReference type="PROSITE" id="PS51294">
    <property type="entry name" value="HTH_MYB"/>
    <property type="match status" value="1"/>
</dbReference>
<dbReference type="InterPro" id="IPR036388">
    <property type="entry name" value="WH-like_DNA-bd_sf"/>
</dbReference>
<dbReference type="Gene3D" id="1.10.10.10">
    <property type="entry name" value="Winged helix-like DNA-binding domain superfamily/Winged helix DNA-binding domain"/>
    <property type="match status" value="1"/>
</dbReference>
<evidence type="ECO:0000256" key="2">
    <source>
        <dbReference type="ARBA" id="ARBA00022771"/>
    </source>
</evidence>
<dbReference type="GO" id="GO:0003682">
    <property type="term" value="F:chromatin binding"/>
    <property type="evidence" value="ECO:0007669"/>
    <property type="project" value="TreeGrafter"/>
</dbReference>
<feature type="compositionally biased region" description="Polar residues" evidence="5">
    <location>
        <begin position="311"/>
        <end position="321"/>
    </location>
</feature>
<evidence type="ECO:0000313" key="9">
    <source>
        <dbReference type="EMBL" id="KAK3583313.1"/>
    </source>
</evidence>
<dbReference type="InterPro" id="IPR009057">
    <property type="entry name" value="Homeodomain-like_sf"/>
</dbReference>
<dbReference type="SUPFAM" id="SSF46689">
    <property type="entry name" value="Homeodomain-like"/>
    <property type="match status" value="2"/>
</dbReference>
<dbReference type="InterPro" id="IPR017884">
    <property type="entry name" value="SANT_dom"/>
</dbReference>
<dbReference type="GO" id="GO:0003713">
    <property type="term" value="F:transcription coactivator activity"/>
    <property type="evidence" value="ECO:0007669"/>
    <property type="project" value="InterPro"/>
</dbReference>
<evidence type="ECO:0000259" key="8">
    <source>
        <dbReference type="PROSITE" id="PS51294"/>
    </source>
</evidence>
<dbReference type="Proteomes" id="UP001195483">
    <property type="component" value="Unassembled WGS sequence"/>
</dbReference>
<dbReference type="InterPro" id="IPR017930">
    <property type="entry name" value="Myb_dom"/>
</dbReference>
<keyword evidence="3" id="KW-0862">Zinc</keyword>
<organism evidence="9 10">
    <name type="scientific">Potamilus streckersoni</name>
    <dbReference type="NCBI Taxonomy" id="2493646"/>
    <lineage>
        <taxon>Eukaryota</taxon>
        <taxon>Metazoa</taxon>
        <taxon>Spiralia</taxon>
        <taxon>Lophotrochozoa</taxon>
        <taxon>Mollusca</taxon>
        <taxon>Bivalvia</taxon>
        <taxon>Autobranchia</taxon>
        <taxon>Heteroconchia</taxon>
        <taxon>Palaeoheterodonta</taxon>
        <taxon>Unionida</taxon>
        <taxon>Unionoidea</taxon>
        <taxon>Unionidae</taxon>
        <taxon>Ambleminae</taxon>
        <taxon>Lampsilini</taxon>
        <taxon>Potamilus</taxon>
    </lineage>
</organism>
<dbReference type="Pfam" id="PF00249">
    <property type="entry name" value="Myb_DNA-binding"/>
    <property type="match status" value="1"/>
</dbReference>
<keyword evidence="10" id="KW-1185">Reference proteome</keyword>
<evidence type="ECO:0000313" key="10">
    <source>
        <dbReference type="Proteomes" id="UP001195483"/>
    </source>
</evidence>
<dbReference type="AlphaFoldDB" id="A0AAE0S1F2"/>
<dbReference type="PANTHER" id="PTHR12374:SF63">
    <property type="entry name" value="TRANSCRIPTIONAL ADAPTER 2-BETA"/>
    <property type="match status" value="1"/>
</dbReference>
<feature type="domain" description="Myb-like" evidence="6">
    <location>
        <begin position="45"/>
        <end position="90"/>
    </location>
</feature>
<dbReference type="SUPFAM" id="SSF57850">
    <property type="entry name" value="RING/U-box"/>
    <property type="match status" value="1"/>
</dbReference>
<dbReference type="GO" id="GO:0006357">
    <property type="term" value="P:regulation of transcription by RNA polymerase II"/>
    <property type="evidence" value="ECO:0007669"/>
    <property type="project" value="InterPro"/>
</dbReference>
<dbReference type="InterPro" id="IPR055141">
    <property type="entry name" value="TADA2A_B-like_dom"/>
</dbReference>
<keyword evidence="2" id="KW-0863">Zinc-finger</keyword>
<name>A0AAE0S1F2_9BIVA</name>
<dbReference type="PIRSF" id="PIRSF025024">
    <property type="entry name" value="Transcriptional_adaptor_2"/>
    <property type="match status" value="1"/>
</dbReference>
<dbReference type="PANTHER" id="PTHR12374">
    <property type="entry name" value="TRANSCRIPTIONAL ADAPTOR 2 ADA2 -RELATED"/>
    <property type="match status" value="1"/>
</dbReference>
<dbReference type="InterPro" id="IPR016827">
    <property type="entry name" value="Ada2/TADA2"/>
</dbReference>
<dbReference type="EMBL" id="JAEAOA010002269">
    <property type="protein sequence ID" value="KAK3583313.1"/>
    <property type="molecule type" value="Genomic_DNA"/>
</dbReference>
<dbReference type="PROSITE" id="PS51293">
    <property type="entry name" value="SANT"/>
    <property type="match status" value="1"/>
</dbReference>
<dbReference type="GO" id="GO:0005634">
    <property type="term" value="C:nucleus"/>
    <property type="evidence" value="ECO:0007669"/>
    <property type="project" value="UniProtKB-SubCell"/>
</dbReference>
<dbReference type="GO" id="GO:0070461">
    <property type="term" value="C:SAGA-type complex"/>
    <property type="evidence" value="ECO:0007669"/>
    <property type="project" value="UniProtKB-ARBA"/>
</dbReference>
<keyword evidence="4" id="KW-0804">Transcription</keyword>
<dbReference type="SMART" id="SM00717">
    <property type="entry name" value="SANT"/>
    <property type="match status" value="1"/>
</dbReference>
<keyword evidence="4" id="KW-0539">Nucleus</keyword>
<dbReference type="CDD" id="cd00167">
    <property type="entry name" value="SANT"/>
    <property type="match status" value="1"/>
</dbReference>
<protein>
    <recommendedName>
        <fullName evidence="4">Transcriptional adapter</fullName>
    </recommendedName>
</protein>
<dbReference type="Pfam" id="PF22941">
    <property type="entry name" value="TADA2A-like_3rd"/>
    <property type="match status" value="1"/>
</dbReference>
<feature type="domain" description="SANT" evidence="7">
    <location>
        <begin position="42"/>
        <end position="94"/>
    </location>
</feature>
<reference evidence="9" key="3">
    <citation type="submission" date="2023-05" db="EMBL/GenBank/DDBJ databases">
        <authorList>
            <person name="Smith C.H."/>
        </authorList>
    </citation>
    <scope>NUCLEOTIDE SEQUENCE</scope>
    <source>
        <strain evidence="9">CHS0354</strain>
        <tissue evidence="9">Mantle</tissue>
    </source>
</reference>
<keyword evidence="1" id="KW-0479">Metal-binding</keyword>
<dbReference type="InterPro" id="IPR001005">
    <property type="entry name" value="SANT/Myb"/>
</dbReference>
<comment type="subcellular location">
    <subcellularLocation>
        <location evidence="4">Nucleus</location>
    </subcellularLocation>
</comment>
<evidence type="ECO:0000256" key="3">
    <source>
        <dbReference type="ARBA" id="ARBA00022833"/>
    </source>
</evidence>
<feature type="region of interest" description="Disordered" evidence="5">
    <location>
        <begin position="299"/>
        <end position="323"/>
    </location>
</feature>
<dbReference type="PROSITE" id="PS50090">
    <property type="entry name" value="MYB_LIKE"/>
    <property type="match status" value="1"/>
</dbReference>
<evidence type="ECO:0000256" key="4">
    <source>
        <dbReference type="PIRNR" id="PIRNR025024"/>
    </source>
</evidence>
<evidence type="ECO:0000259" key="7">
    <source>
        <dbReference type="PROSITE" id="PS51293"/>
    </source>
</evidence>
<accession>A0AAE0S1F2</accession>
<proteinExistence type="predicted"/>
<dbReference type="Pfam" id="PF25299">
    <property type="entry name" value="ZZ_ADA2"/>
    <property type="match status" value="1"/>
</dbReference>
<sequence length="429" mass="48965">MCVDCPDLDLCLQCMSFGAEIGCHKRDHKYQISQDSTNTAFDIPNPWSLAEETMLLDAVEQYGFGNWEDVSNHVESRTPEECEEHYVTFYIKGNIGRVSFTSGSFGHVSDHTCPDGGPLSPSITTPINPLELGIQEQHELGYMPFRDDFEREYDNEAEALVSSLAIDYDDEDLDIAIKLTQIEKYRSRLKERERRKNIAREFGLITAAAQAAVAAASTPGKTPKSLSSKKKLSKEDREFQEKLKPFAHFLPSAEFELYFENLQKEKELKSRIKALMKFRKKGITSLNEIDDFEDEKLKRDKKKENRKKLGSLTQMKRNSMASKKAAEEEKLDILIDDGDLKDEDGSVPSTQDMVSFPGYEMLSEREKRLCSSIAMSPANYITIKTCIIKDYLQRRQGLPVKIRYPSGMDKTHRRKIMSFLTDNGWIGVT</sequence>
<feature type="domain" description="HTH myb-type" evidence="8">
    <location>
        <begin position="46"/>
        <end position="94"/>
    </location>
</feature>
<dbReference type="GO" id="GO:0008270">
    <property type="term" value="F:zinc ion binding"/>
    <property type="evidence" value="ECO:0007669"/>
    <property type="project" value="UniProtKB-KW"/>
</dbReference>
<dbReference type="Gene3D" id="1.10.10.60">
    <property type="entry name" value="Homeodomain-like"/>
    <property type="match status" value="1"/>
</dbReference>
<comment type="caution">
    <text evidence="9">The sequence shown here is derived from an EMBL/GenBank/DDBJ whole genome shotgun (WGS) entry which is preliminary data.</text>
</comment>